<sequence>TIFEPLIASLLILIPTGSYSKMVKISSLLNSTSDYAIRWANNKRQVFLSCWNIPLYLLISCSDLELMTKILQNLNSLNWCDNINDGSAKIQLQENWNTFSEITSFLENIGSHIFKELNHRSYLFALQTFKEVMPSKSYWKRSKIDNKGSEYIQECVKNILESGMTTLSHLSCKYQVIAGTAIMEGFSKAWLDYIWNEKIKFSHSGGMQLCKDIDYIINWLNQYSITPEIKQKILTVDHIRKLIAVSQILG</sequence>
<name>F1CJ18_HOTJU</name>
<evidence type="ECO:0000259" key="1">
    <source>
        <dbReference type="Pfam" id="PF14923"/>
    </source>
</evidence>
<organism evidence="2">
    <name type="scientific">Hottentotta judaicus</name>
    <name type="common">Black scorpion</name>
    <name type="synonym">Buthotus judaicus</name>
    <dbReference type="NCBI Taxonomy" id="6863"/>
    <lineage>
        <taxon>Eukaryota</taxon>
        <taxon>Metazoa</taxon>
        <taxon>Ecdysozoa</taxon>
        <taxon>Arthropoda</taxon>
        <taxon>Chelicerata</taxon>
        <taxon>Arachnida</taxon>
        <taxon>Scorpiones</taxon>
        <taxon>Buthida</taxon>
        <taxon>Buthoidea</taxon>
        <taxon>Buthidae</taxon>
        <taxon>Hottentotta</taxon>
    </lineage>
</organism>
<feature type="non-terminal residue" evidence="2">
    <location>
        <position position="250"/>
    </location>
</feature>
<protein>
    <recommendedName>
        <fullName evidence="1">Coiled-coil protein 142 C-terminal domain-containing protein</fullName>
    </recommendedName>
</protein>
<feature type="non-terminal residue" evidence="2">
    <location>
        <position position="1"/>
    </location>
</feature>
<reference evidence="2" key="1">
    <citation type="journal article" date="2011" name="Toxicon">
        <title>The tale of a resting gland: transcriptome of a replete venom gland from the scorpion Hottentotta judaicus.</title>
        <authorList>
            <person name="Morgenstern D."/>
            <person name="Rohde B.H."/>
            <person name="King G.F."/>
            <person name="Tal T."/>
            <person name="Sher D."/>
            <person name="Zlotkin E."/>
        </authorList>
    </citation>
    <scope>NUCLEOTIDE SEQUENCE</scope>
    <source>
        <tissue evidence="2">Telson</tissue>
    </source>
</reference>
<accession>F1CJ18</accession>
<dbReference type="PANTHER" id="PTHR21436:SF2">
    <property type="entry name" value="COILED-COIL DOMAIN-CONTAINING PROTEIN 142"/>
    <property type="match status" value="1"/>
</dbReference>
<evidence type="ECO:0000313" key="2">
    <source>
        <dbReference type="EMBL" id="ADY39549.1"/>
    </source>
</evidence>
<dbReference type="AlphaFoldDB" id="F1CJ18"/>
<dbReference type="PANTHER" id="PTHR21436">
    <property type="entry name" value="COILED-COIL DOMAIN-CONTAINING PROTEIN 142"/>
    <property type="match status" value="1"/>
</dbReference>
<feature type="domain" description="Coiled-coil protein 142 C-terminal" evidence="1">
    <location>
        <begin position="28"/>
        <end position="248"/>
    </location>
</feature>
<dbReference type="InterPro" id="IPR026700">
    <property type="entry name" value="CCDC142"/>
</dbReference>
<proteinExistence type="evidence at transcript level"/>
<dbReference type="Pfam" id="PF14923">
    <property type="entry name" value="CCDC142"/>
    <property type="match status" value="1"/>
</dbReference>
<dbReference type="EMBL" id="HQ288127">
    <property type="protein sequence ID" value="ADY39549.1"/>
    <property type="molecule type" value="mRNA"/>
</dbReference>
<dbReference type="InterPro" id="IPR055350">
    <property type="entry name" value="CCDC142_C"/>
</dbReference>